<keyword evidence="3" id="KW-1185">Reference proteome</keyword>
<evidence type="ECO:0000313" key="3">
    <source>
        <dbReference type="Proteomes" id="UP000703661"/>
    </source>
</evidence>
<protein>
    <recommendedName>
        <fullName evidence="1">C2 domain-containing protein</fullName>
    </recommendedName>
</protein>
<dbReference type="PANTHER" id="PTHR32246:SF173">
    <property type="entry name" value="C2 DOMAIN-CONTAINING PROTEIN"/>
    <property type="match status" value="1"/>
</dbReference>
<dbReference type="InterPro" id="IPR000008">
    <property type="entry name" value="C2_dom"/>
</dbReference>
<dbReference type="PANTHER" id="PTHR32246">
    <property type="entry name" value="INGRESSION PROTEIN FIC1"/>
    <property type="match status" value="1"/>
</dbReference>
<reference evidence="2" key="1">
    <citation type="journal article" date="2020" name="Fungal Divers.">
        <title>Resolving the Mortierellaceae phylogeny through synthesis of multi-gene phylogenetics and phylogenomics.</title>
        <authorList>
            <person name="Vandepol N."/>
            <person name="Liber J."/>
            <person name="Desiro A."/>
            <person name="Na H."/>
            <person name="Kennedy M."/>
            <person name="Barry K."/>
            <person name="Grigoriev I.V."/>
            <person name="Miller A.N."/>
            <person name="O'Donnell K."/>
            <person name="Stajich J.E."/>
            <person name="Bonito G."/>
        </authorList>
    </citation>
    <scope>NUCLEOTIDE SEQUENCE</scope>
    <source>
        <strain evidence="2">NRRL 2769</strain>
    </source>
</reference>
<feature type="domain" description="C2" evidence="1">
    <location>
        <begin position="1"/>
        <end position="107"/>
    </location>
</feature>
<dbReference type="Gene3D" id="2.60.40.150">
    <property type="entry name" value="C2 domain"/>
    <property type="match status" value="1"/>
</dbReference>
<dbReference type="EMBL" id="JAAAID010001835">
    <property type="protein sequence ID" value="KAG0008655.1"/>
    <property type="molecule type" value="Genomic_DNA"/>
</dbReference>
<evidence type="ECO:0000259" key="1">
    <source>
        <dbReference type="PROSITE" id="PS50004"/>
    </source>
</evidence>
<dbReference type="PROSITE" id="PS50004">
    <property type="entry name" value="C2"/>
    <property type="match status" value="1"/>
</dbReference>
<evidence type="ECO:0000313" key="2">
    <source>
        <dbReference type="EMBL" id="KAG0008655.1"/>
    </source>
</evidence>
<dbReference type="SUPFAM" id="SSF49562">
    <property type="entry name" value="C2 domain (Calcium/lipid-binding domain, CaLB)"/>
    <property type="match status" value="1"/>
</dbReference>
<dbReference type="Proteomes" id="UP000703661">
    <property type="component" value="Unassembled WGS sequence"/>
</dbReference>
<name>A0A9P6MPA7_9FUNG</name>
<dbReference type="InterPro" id="IPR035892">
    <property type="entry name" value="C2_domain_sf"/>
</dbReference>
<dbReference type="SMART" id="SM00239">
    <property type="entry name" value="C2"/>
    <property type="match status" value="1"/>
</dbReference>
<accession>A0A9P6MPA7</accession>
<proteinExistence type="predicted"/>
<dbReference type="Pfam" id="PF00168">
    <property type="entry name" value="C2"/>
    <property type="match status" value="1"/>
</dbReference>
<organism evidence="2 3">
    <name type="scientific">Entomortierella chlamydospora</name>
    <dbReference type="NCBI Taxonomy" id="101097"/>
    <lineage>
        <taxon>Eukaryota</taxon>
        <taxon>Fungi</taxon>
        <taxon>Fungi incertae sedis</taxon>
        <taxon>Mucoromycota</taxon>
        <taxon>Mortierellomycotina</taxon>
        <taxon>Mortierellomycetes</taxon>
        <taxon>Mortierellales</taxon>
        <taxon>Mortierellaceae</taxon>
        <taxon>Entomortierella</taxon>
    </lineage>
</organism>
<dbReference type="AlphaFoldDB" id="A0A9P6MPA7"/>
<gene>
    <name evidence="2" type="ORF">BGZ80_003201</name>
</gene>
<comment type="caution">
    <text evidence="2">The sequence shown here is derived from an EMBL/GenBank/DDBJ whole genome shotgun (WGS) entry which is preliminary data.</text>
</comment>
<sequence length="198" mass="22104">MAHTINIFVHSANHLEDVERFGKNDPYAQFTLNFEDKSFFQKTATKKNAGSDVEWDQEVNLDYYNPEDHNNLYVEVFDEEASVDAPIGFAAIPLRQVRDAPHHSLKARYDLFRPNGDQKGTIDLTISILKPGQEARSATAGKPEEKGFSELDAQHQHHIKNKRNLERAGDAAALLAGVAALAGAKAVYDHQKKAAHEQ</sequence>